<keyword evidence="2" id="KW-1003">Cell membrane</keyword>
<feature type="transmembrane region" description="Helical" evidence="6">
    <location>
        <begin position="146"/>
        <end position="167"/>
    </location>
</feature>
<dbReference type="Pfam" id="PF01943">
    <property type="entry name" value="Polysacc_synt"/>
    <property type="match status" value="1"/>
</dbReference>
<feature type="transmembrane region" description="Helical" evidence="6">
    <location>
        <begin position="174"/>
        <end position="195"/>
    </location>
</feature>
<evidence type="ECO:0000256" key="4">
    <source>
        <dbReference type="ARBA" id="ARBA00022989"/>
    </source>
</evidence>
<proteinExistence type="predicted"/>
<dbReference type="InterPro" id="IPR050833">
    <property type="entry name" value="Poly_Biosynth_Transport"/>
</dbReference>
<evidence type="ECO:0000256" key="5">
    <source>
        <dbReference type="ARBA" id="ARBA00023136"/>
    </source>
</evidence>
<feature type="transmembrane region" description="Helical" evidence="6">
    <location>
        <begin position="284"/>
        <end position="308"/>
    </location>
</feature>
<organism evidence="7 8">
    <name type="scientific">Porphyromonas asaccharolytica (strain ATCC 25260 / DSM 20707 / BCRC 10618 / CCUG 7834 / JCM 6326 / LMG 13178 / VPI 4198 / B440)</name>
    <name type="common">Bacteroides asaccharolyticus</name>
    <dbReference type="NCBI Taxonomy" id="879243"/>
    <lineage>
        <taxon>Bacteria</taxon>
        <taxon>Pseudomonadati</taxon>
        <taxon>Bacteroidota</taxon>
        <taxon>Bacteroidia</taxon>
        <taxon>Bacteroidales</taxon>
        <taxon>Porphyromonadaceae</taxon>
        <taxon>Porphyromonas</taxon>
    </lineage>
</organism>
<dbReference type="OrthoDB" id="9815702at2"/>
<protein>
    <submittedName>
        <fullName evidence="7">Polysaccharide biosynthesis protein</fullName>
    </submittedName>
</protein>
<dbReference type="Proteomes" id="UP000006545">
    <property type="component" value="Chromosome"/>
</dbReference>
<keyword evidence="8" id="KW-1185">Reference proteome</keyword>
<dbReference type="eggNOG" id="COG2244">
    <property type="taxonomic scope" value="Bacteria"/>
</dbReference>
<evidence type="ECO:0000313" key="8">
    <source>
        <dbReference type="Proteomes" id="UP000006545"/>
    </source>
</evidence>
<feature type="transmembrane region" description="Helical" evidence="6">
    <location>
        <begin position="384"/>
        <end position="403"/>
    </location>
</feature>
<feature type="transmembrane region" description="Helical" evidence="6">
    <location>
        <begin position="70"/>
        <end position="89"/>
    </location>
</feature>
<dbReference type="AlphaFoldDB" id="F4KKD8"/>
<dbReference type="KEGG" id="pah:Poras_0920"/>
<evidence type="ECO:0000256" key="3">
    <source>
        <dbReference type="ARBA" id="ARBA00022692"/>
    </source>
</evidence>
<dbReference type="GO" id="GO:0005886">
    <property type="term" value="C:plasma membrane"/>
    <property type="evidence" value="ECO:0007669"/>
    <property type="project" value="UniProtKB-SubCell"/>
</dbReference>
<evidence type="ECO:0000256" key="6">
    <source>
        <dbReference type="SAM" id="Phobius"/>
    </source>
</evidence>
<feature type="transmembrane region" description="Helical" evidence="6">
    <location>
        <begin position="201"/>
        <end position="224"/>
    </location>
</feature>
<evidence type="ECO:0000313" key="7">
    <source>
        <dbReference type="EMBL" id="AEE12863.1"/>
    </source>
</evidence>
<comment type="subcellular location">
    <subcellularLocation>
        <location evidence="1">Cell membrane</location>
        <topology evidence="1">Multi-pass membrane protein</topology>
    </subcellularLocation>
</comment>
<dbReference type="HOGENOM" id="CLU_022017_0_2_10"/>
<dbReference type="PANTHER" id="PTHR30250">
    <property type="entry name" value="PST FAMILY PREDICTED COLANIC ACID TRANSPORTER"/>
    <property type="match status" value="1"/>
</dbReference>
<dbReference type="InterPro" id="IPR002797">
    <property type="entry name" value="Polysacc_synth"/>
</dbReference>
<feature type="transmembrane region" description="Helical" evidence="6">
    <location>
        <begin position="320"/>
        <end position="341"/>
    </location>
</feature>
<reference evidence="8" key="1">
    <citation type="submission" date="2011-04" db="EMBL/GenBank/DDBJ databases">
        <title>The complete genome of Porphyromonas asaccharolytica DSM 20707.</title>
        <authorList>
            <person name="Lucas S."/>
            <person name="Han J."/>
            <person name="Lapidus A."/>
            <person name="Bruce D."/>
            <person name="Goodwin L."/>
            <person name="Pitluck S."/>
            <person name="Peters L."/>
            <person name="Kyrpides N."/>
            <person name="Mavromatis K."/>
            <person name="Ivanova N."/>
            <person name="Ovchinnikova G."/>
            <person name="Pagani I."/>
            <person name="Lu M."/>
            <person name="Detter J.C."/>
            <person name="Tapia R."/>
            <person name="Han C."/>
            <person name="Land M."/>
            <person name="Hauser L."/>
            <person name="Markowitz V."/>
            <person name="Cheng J.-F."/>
            <person name="Hugenholtz P."/>
            <person name="Woyke T."/>
            <person name="Wu D."/>
            <person name="Gronow S."/>
            <person name="Wellnitz S."/>
            <person name="Brambilla E."/>
            <person name="Klenk H.-P."/>
            <person name="Eisen J.A."/>
        </authorList>
    </citation>
    <scope>NUCLEOTIDE SEQUENCE [LARGE SCALE GENOMIC DNA]</scope>
    <source>
        <strain evidence="8">ATCC 25260 / DSM 20707 / VPI 4198</strain>
    </source>
</reference>
<feature type="transmembrane region" description="Helical" evidence="6">
    <location>
        <begin position="121"/>
        <end position="140"/>
    </location>
</feature>
<dbReference type="STRING" id="879243.Poras_0920"/>
<dbReference type="EMBL" id="CP002689">
    <property type="protein sequence ID" value="AEE12863.1"/>
    <property type="molecule type" value="Genomic_DNA"/>
</dbReference>
<keyword evidence="3 6" id="KW-0812">Transmembrane</keyword>
<dbReference type="RefSeq" id="WP_013760351.1">
    <property type="nucleotide sequence ID" value="NC_015501.1"/>
</dbReference>
<feature type="transmembrane region" description="Helical" evidence="6">
    <location>
        <begin position="409"/>
        <end position="429"/>
    </location>
</feature>
<keyword evidence="4 6" id="KW-1133">Transmembrane helix</keyword>
<feature type="transmembrane region" description="Helical" evidence="6">
    <location>
        <begin position="353"/>
        <end position="377"/>
    </location>
</feature>
<sequence length="437" mass="48878">MSLSLPYQMNRPPLPAPKRLLQRLSSMVRGNRLVLENFLSLGLINVLNSSFHLIIYPILIHRVGAEAYGAYVYAFSIITYFTTLVTYGLDMIGTRYLAHYDKERDLAGKSHITSLIISSRLYLLLLSFLLFLPIVLWVGALAPYRTLLWASFLSVVGCVFMPNWYFIGIQRTRIYLYIQIATKVLLAVAIILWVLTPHHMARYVLLASVSNILAAGIAFGYILWREKLSLHLVALRKCFALLREATPLFLSYLVMTVKSAGLNLVIGSLFGMTSLTGYDFSMKIVSVVMYITKQLNVALFPSVSTSYTTERIRKILRGELLMGIACMAALMLAAKPIIWIMGNGPIEDLILPVFLLMTALIPIWLISGFFIELVLTANGRNREVFVNQLLSLAVIALGAWVAVLLQVELTAFVVIVILSGLIEIAFLYATGRCRALI</sequence>
<evidence type="ECO:0000256" key="2">
    <source>
        <dbReference type="ARBA" id="ARBA00022475"/>
    </source>
</evidence>
<accession>F4KKD8</accession>
<gene>
    <name evidence="7" type="ordered locus">Poras_0920</name>
</gene>
<keyword evidence="5 6" id="KW-0472">Membrane</keyword>
<feature type="transmembrane region" description="Helical" evidence="6">
    <location>
        <begin position="245"/>
        <end position="272"/>
    </location>
</feature>
<evidence type="ECO:0000256" key="1">
    <source>
        <dbReference type="ARBA" id="ARBA00004651"/>
    </source>
</evidence>
<name>F4KKD8_PORAD</name>
<feature type="transmembrane region" description="Helical" evidence="6">
    <location>
        <begin position="33"/>
        <end position="58"/>
    </location>
</feature>
<dbReference type="PANTHER" id="PTHR30250:SF11">
    <property type="entry name" value="O-ANTIGEN TRANSPORTER-RELATED"/>
    <property type="match status" value="1"/>
</dbReference>